<dbReference type="AlphaFoldDB" id="A0AA50KAT2"/>
<evidence type="ECO:0000313" key="4">
    <source>
        <dbReference type="EMBL" id="WMB71494.1"/>
    </source>
</evidence>
<keyword evidence="4" id="KW-0548">Nucleotidyltransferase</keyword>
<organism evidence="4">
    <name type="scientific">Shewanella oncorhynchi</name>
    <dbReference type="NCBI Taxonomy" id="2726434"/>
    <lineage>
        <taxon>Bacteria</taxon>
        <taxon>Pseudomonadati</taxon>
        <taxon>Pseudomonadota</taxon>
        <taxon>Gammaproteobacteria</taxon>
        <taxon>Alteromonadales</taxon>
        <taxon>Shewanellaceae</taxon>
        <taxon>Shewanella</taxon>
    </lineage>
</organism>
<dbReference type="PANTHER" id="PTHR45138">
    <property type="entry name" value="REGULATORY COMPONENTS OF SENSORY TRANSDUCTION SYSTEM"/>
    <property type="match status" value="1"/>
</dbReference>
<keyword evidence="2" id="KW-1133">Transmembrane helix</keyword>
<evidence type="ECO:0000256" key="2">
    <source>
        <dbReference type="SAM" id="Phobius"/>
    </source>
</evidence>
<dbReference type="CDD" id="cd01949">
    <property type="entry name" value="GGDEF"/>
    <property type="match status" value="1"/>
</dbReference>
<dbReference type="EC" id="2.7.7.65" evidence="1"/>
<dbReference type="GeneID" id="301340271"/>
<dbReference type="SUPFAM" id="SSF55073">
    <property type="entry name" value="Nucleotide cyclase"/>
    <property type="match status" value="1"/>
</dbReference>
<dbReference type="InterPro" id="IPR043128">
    <property type="entry name" value="Rev_trsase/Diguanyl_cyclase"/>
</dbReference>
<keyword evidence="4" id="KW-0808">Transferase</keyword>
<feature type="transmembrane region" description="Helical" evidence="2">
    <location>
        <begin position="15"/>
        <end position="32"/>
    </location>
</feature>
<dbReference type="InterPro" id="IPR029787">
    <property type="entry name" value="Nucleotide_cyclase"/>
</dbReference>
<evidence type="ECO:0000256" key="1">
    <source>
        <dbReference type="ARBA" id="ARBA00012528"/>
    </source>
</evidence>
<sequence length="471" mass="53772">MGNSALNWLLLRRSFEFATLLFVVLLLILLPFKIDREHKSFVSFVKNEQLTPSYIELLGKSLSLHDIIDFNKSSLALFQLDPSRLMLPQGGVLSAEEEQVLRYFDYLYSSKTSKKTNVEDIFLYVGLYRSDAMYFASPIPEDVKARLIKDRTSTNEFCQSLHYCAKDATPESLADGIVLSIPYQDEVSGKVILSMASPISSSNDPNHFIGDVIADTALMTSVFMRNKHVELQKTDYGTELVITTDSLWAELTPEFLFYSMTNHLDNMTSLTYKISIFRFIVWNLPLWFLLSIVIFFVQININRFRKLRTERQRFSEAMLLDAFTRTYNKKVYETTLFDVATKGHYAVICVDGDKIKTINDTYGHKLGDMAIMQIVDAMRSVFRENDLLIRTGGDEFVVILANCTFERALLLAEHLRQAVAERQFLNVLTVSCGVADSQDYASFEAVLQAADKALYEDKKNRQGSRKLDPTS</sequence>
<proteinExistence type="predicted"/>
<dbReference type="GO" id="GO:1902201">
    <property type="term" value="P:negative regulation of bacterial-type flagellum-dependent cell motility"/>
    <property type="evidence" value="ECO:0007669"/>
    <property type="project" value="TreeGrafter"/>
</dbReference>
<keyword evidence="2" id="KW-0472">Membrane</keyword>
<name>A0AA50KAT2_9GAMM</name>
<dbReference type="PANTHER" id="PTHR45138:SF24">
    <property type="entry name" value="DIGUANYLATE CYCLASE DGCC-RELATED"/>
    <property type="match status" value="1"/>
</dbReference>
<feature type="transmembrane region" description="Helical" evidence="2">
    <location>
        <begin position="276"/>
        <end position="297"/>
    </location>
</feature>
<dbReference type="InterPro" id="IPR050469">
    <property type="entry name" value="Diguanylate_Cyclase"/>
</dbReference>
<dbReference type="InterPro" id="IPR000160">
    <property type="entry name" value="GGDEF_dom"/>
</dbReference>
<dbReference type="Pfam" id="PF00990">
    <property type="entry name" value="GGDEF"/>
    <property type="match status" value="1"/>
</dbReference>
<gene>
    <name evidence="4" type="ORF">RA178_13770</name>
</gene>
<dbReference type="Proteomes" id="UP001236800">
    <property type="component" value="Chromosome"/>
</dbReference>
<evidence type="ECO:0000259" key="3">
    <source>
        <dbReference type="PROSITE" id="PS50887"/>
    </source>
</evidence>
<dbReference type="NCBIfam" id="TIGR00254">
    <property type="entry name" value="GGDEF"/>
    <property type="match status" value="1"/>
</dbReference>
<feature type="domain" description="GGDEF" evidence="3">
    <location>
        <begin position="343"/>
        <end position="471"/>
    </location>
</feature>
<reference evidence="4" key="1">
    <citation type="submission" date="2023-08" db="EMBL/GenBank/DDBJ databases">
        <title>Complete genome sequence of Shewanella oncorhynchi Z-P2, a siderophore putrebactin-producing bacterium.</title>
        <authorList>
            <person name="Zhang Y."/>
        </authorList>
    </citation>
    <scope>NUCLEOTIDE SEQUENCE</scope>
    <source>
        <strain evidence="4">Z-P2</strain>
    </source>
</reference>
<dbReference type="PROSITE" id="PS50887">
    <property type="entry name" value="GGDEF"/>
    <property type="match status" value="1"/>
</dbReference>
<dbReference type="RefSeq" id="WP_263138223.1">
    <property type="nucleotide sequence ID" value="NZ_CP132914.1"/>
</dbReference>
<dbReference type="GO" id="GO:0052621">
    <property type="term" value="F:diguanylate cyclase activity"/>
    <property type="evidence" value="ECO:0007669"/>
    <property type="project" value="UniProtKB-EC"/>
</dbReference>
<dbReference type="GO" id="GO:0005886">
    <property type="term" value="C:plasma membrane"/>
    <property type="evidence" value="ECO:0007669"/>
    <property type="project" value="TreeGrafter"/>
</dbReference>
<dbReference type="GO" id="GO:0043709">
    <property type="term" value="P:cell adhesion involved in single-species biofilm formation"/>
    <property type="evidence" value="ECO:0007669"/>
    <property type="project" value="TreeGrafter"/>
</dbReference>
<protein>
    <recommendedName>
        <fullName evidence="1">diguanylate cyclase</fullName>
        <ecNumber evidence="1">2.7.7.65</ecNumber>
    </recommendedName>
</protein>
<keyword evidence="2" id="KW-0812">Transmembrane</keyword>
<dbReference type="KEGG" id="sog:RA178_13770"/>
<dbReference type="SMART" id="SM00267">
    <property type="entry name" value="GGDEF"/>
    <property type="match status" value="1"/>
</dbReference>
<dbReference type="Gene3D" id="3.30.70.270">
    <property type="match status" value="1"/>
</dbReference>
<dbReference type="EMBL" id="CP132914">
    <property type="protein sequence ID" value="WMB71494.1"/>
    <property type="molecule type" value="Genomic_DNA"/>
</dbReference>
<accession>A0AA50KAT2</accession>